<evidence type="ECO:0000313" key="2">
    <source>
        <dbReference type="EMBL" id="QDS73091.1"/>
    </source>
</evidence>
<name>A0A517LBS4_9PEZI</name>
<feature type="region of interest" description="Disordered" evidence="1">
    <location>
        <begin position="101"/>
        <end position="193"/>
    </location>
</feature>
<dbReference type="AlphaFoldDB" id="A0A517LBS4"/>
<reference evidence="2 3" key="1">
    <citation type="submission" date="2019-07" db="EMBL/GenBank/DDBJ databases">
        <title>Finished genome of Venturia effusa.</title>
        <authorList>
            <person name="Young C.A."/>
            <person name="Cox M.P."/>
            <person name="Ganley A.R.D."/>
            <person name="David W.J."/>
        </authorList>
    </citation>
    <scope>NUCLEOTIDE SEQUENCE [LARGE SCALE GENOMIC DNA]</scope>
    <source>
        <strain evidence="3">albino</strain>
    </source>
</reference>
<feature type="compositionally biased region" description="Basic and acidic residues" evidence="1">
    <location>
        <begin position="8"/>
        <end position="17"/>
    </location>
</feature>
<feature type="region of interest" description="Disordered" evidence="1">
    <location>
        <begin position="1"/>
        <end position="25"/>
    </location>
</feature>
<organism evidence="2 3">
    <name type="scientific">Venturia effusa</name>
    <dbReference type="NCBI Taxonomy" id="50376"/>
    <lineage>
        <taxon>Eukaryota</taxon>
        <taxon>Fungi</taxon>
        <taxon>Dikarya</taxon>
        <taxon>Ascomycota</taxon>
        <taxon>Pezizomycotina</taxon>
        <taxon>Dothideomycetes</taxon>
        <taxon>Pleosporomycetidae</taxon>
        <taxon>Venturiales</taxon>
        <taxon>Venturiaceae</taxon>
        <taxon>Venturia</taxon>
    </lineage>
</organism>
<accession>A0A517LBS4</accession>
<keyword evidence="3" id="KW-1185">Reference proteome</keyword>
<dbReference type="Proteomes" id="UP000316270">
    <property type="component" value="Chromosome 9"/>
</dbReference>
<evidence type="ECO:0000313" key="3">
    <source>
        <dbReference type="Proteomes" id="UP000316270"/>
    </source>
</evidence>
<gene>
    <name evidence="2" type="ORF">FKW77_000273</name>
</gene>
<feature type="compositionally biased region" description="Polar residues" evidence="1">
    <location>
        <begin position="180"/>
        <end position="193"/>
    </location>
</feature>
<feature type="compositionally biased region" description="Polar residues" evidence="1">
    <location>
        <begin position="122"/>
        <end position="138"/>
    </location>
</feature>
<proteinExistence type="predicted"/>
<evidence type="ECO:0000256" key="1">
    <source>
        <dbReference type="SAM" id="MobiDB-lite"/>
    </source>
</evidence>
<protein>
    <submittedName>
        <fullName evidence="2">Uncharacterized protein</fullName>
    </submittedName>
</protein>
<sequence>MAFAQDPSADRLKETMRHGSATHTVTPAASIAVRRRLKWQNPAKSEALMWPDAASHASLPLPQFDRRSLGDSKAKKAMWHDSAPFDLAATSTAFFMLRKRETPADTRPKASMWHGPLPNTPLDLSSPITGAVTRSSPSPLDMKPLAGLKPIPGLASPAAPLPVSPFEPTHNTAKLKETMPANSAASTHTSSLS</sequence>
<dbReference type="EMBL" id="CP042193">
    <property type="protein sequence ID" value="QDS73091.1"/>
    <property type="molecule type" value="Genomic_DNA"/>
</dbReference>
<dbReference type="OrthoDB" id="10384961at2759"/>